<dbReference type="PANTHER" id="PTHR48104:SF30">
    <property type="entry name" value="METACASPASE-1"/>
    <property type="match status" value="1"/>
</dbReference>
<dbReference type="InterPro" id="IPR011600">
    <property type="entry name" value="Pept_C14_caspase"/>
</dbReference>
<dbReference type="Proteomes" id="UP001628179">
    <property type="component" value="Unassembled WGS sequence"/>
</dbReference>
<protein>
    <submittedName>
        <fullName evidence="4">Peptidase C14 caspase domain-containing protein</fullName>
    </submittedName>
</protein>
<gene>
    <name evidence="4" type="ORF">MFIFM68171_02297</name>
</gene>
<dbReference type="Gene3D" id="3.40.50.1460">
    <property type="match status" value="1"/>
</dbReference>
<keyword evidence="5" id="KW-1185">Reference proteome</keyword>
<name>A0ABQ0G2V7_9PEZI</name>
<comment type="caution">
    <text evidence="4">The sequence shown here is derived from an EMBL/GenBank/DDBJ whole genome shotgun (WGS) entry which is preliminary data.</text>
</comment>
<dbReference type="Pfam" id="PF00656">
    <property type="entry name" value="Peptidase_C14"/>
    <property type="match status" value="1"/>
</dbReference>
<reference evidence="4 5" key="1">
    <citation type="submission" date="2024-09" db="EMBL/GenBank/DDBJ databases">
        <title>Itraconazole resistance in Madurella fahalii resulting from another homologue of gene encoding cytochrome P450 14-alpha sterol demethylase (CYP51).</title>
        <authorList>
            <person name="Yoshioka I."/>
            <person name="Fahal A.H."/>
            <person name="Kaneko S."/>
            <person name="Yaguchi T."/>
        </authorList>
    </citation>
    <scope>NUCLEOTIDE SEQUENCE [LARGE SCALE GENOMIC DNA]</scope>
    <source>
        <strain evidence="4 5">IFM 68171</strain>
    </source>
</reference>
<feature type="domain" description="Peptidase C14 caspase" evidence="3">
    <location>
        <begin position="7"/>
        <end position="276"/>
    </location>
</feature>
<organism evidence="4 5">
    <name type="scientific">Madurella fahalii</name>
    <dbReference type="NCBI Taxonomy" id="1157608"/>
    <lineage>
        <taxon>Eukaryota</taxon>
        <taxon>Fungi</taxon>
        <taxon>Dikarya</taxon>
        <taxon>Ascomycota</taxon>
        <taxon>Pezizomycotina</taxon>
        <taxon>Sordariomycetes</taxon>
        <taxon>Sordariomycetidae</taxon>
        <taxon>Sordariales</taxon>
        <taxon>Sordariales incertae sedis</taxon>
        <taxon>Madurella</taxon>
    </lineage>
</organism>
<accession>A0ABQ0G2V7</accession>
<evidence type="ECO:0000313" key="4">
    <source>
        <dbReference type="EMBL" id="GAB1312087.1"/>
    </source>
</evidence>
<evidence type="ECO:0000256" key="1">
    <source>
        <dbReference type="ARBA" id="ARBA00009005"/>
    </source>
</evidence>
<evidence type="ECO:0000259" key="3">
    <source>
        <dbReference type="Pfam" id="PF00656"/>
    </source>
</evidence>
<dbReference type="GeneID" id="98173042"/>
<feature type="region of interest" description="Disordered" evidence="2">
    <location>
        <begin position="658"/>
        <end position="683"/>
    </location>
</feature>
<dbReference type="RefSeq" id="XP_070913820.1">
    <property type="nucleotide sequence ID" value="XM_071057719.1"/>
</dbReference>
<dbReference type="InterPro" id="IPR050452">
    <property type="entry name" value="Metacaspase"/>
</dbReference>
<proteinExistence type="inferred from homology"/>
<comment type="similarity">
    <text evidence="1">Belongs to the peptidase C14B family.</text>
</comment>
<evidence type="ECO:0000256" key="2">
    <source>
        <dbReference type="SAM" id="MobiDB-lite"/>
    </source>
</evidence>
<sequence>MLERIPKKFALLIGIDHYGSSLVANLSGCVADVETVEAYLRDVAGLANIIKFTSPPSATTGLPTLTNIVNAFYKITAEVQPGDFVYLHYSGHGMRMVTAFPEFKTNQLDEALVLVGRGKEGIADGKLDYLRDVEMAYLLKRIADKGAVVSLVLDCCHSAGAVRGSNAIRGVHSIPPNGFVVERTPVVKDATLLSGVWRQPPRGTSGGRGASVVQHWMSSSKGIEFLAACRTNQEAQEVPRDGHPKHGLLSISLADVIRENRGRIEQLSCEMVYNLVAERVRTHPDIVRTQNVVFGGFGGRSFFGTESIGQLSAATVTAVSRLDESGTNISFNAGTAHGVREQQRFALYSADREFRDIVGYNAPMAMCRVIRVRDWDSDAQVTQADVEGQCQPTIQLGCKAVSVQDILYRYVLLPRTVRVVSDMPGGGGKVLDQALRNVERKIGGGRGLVRIATNDEEPFFEVRARPSGGFTIEFTPDAAAGARAAAKASSVDSLARYLAHLATFYNLFHLSSGAQPRRGGISAEIIGFLPRGSDLPEPYRFDANKPPRVSGLQPFPPQDPVEVAEEDTVGIRVTNRDYNAVYIELLDLEPSWKVSRIYPEEGGIPIQLSPNESADFFITMWIPATVPGSVQPAMYDAILILGTANEWCNFPEDVLPQLDQSGDTGGLSPVQREDGSRGGRGVASPKWFARRIDVRVIPERTKV</sequence>
<evidence type="ECO:0000313" key="5">
    <source>
        <dbReference type="Proteomes" id="UP001628179"/>
    </source>
</evidence>
<dbReference type="PANTHER" id="PTHR48104">
    <property type="entry name" value="METACASPASE-4"/>
    <property type="match status" value="1"/>
</dbReference>
<dbReference type="EMBL" id="BAAFSV010000001">
    <property type="protein sequence ID" value="GAB1312087.1"/>
    <property type="molecule type" value="Genomic_DNA"/>
</dbReference>